<reference evidence="2" key="1">
    <citation type="submission" date="2021-01" db="EMBL/GenBank/DDBJ databases">
        <title>Adiantum capillus-veneris genome.</title>
        <authorList>
            <person name="Fang Y."/>
            <person name="Liao Q."/>
        </authorList>
    </citation>
    <scope>NUCLEOTIDE SEQUENCE</scope>
    <source>
        <strain evidence="2">H3</strain>
        <tissue evidence="2">Leaf</tissue>
    </source>
</reference>
<proteinExistence type="predicted"/>
<protein>
    <submittedName>
        <fullName evidence="2">Uncharacterized protein</fullName>
    </submittedName>
</protein>
<keyword evidence="3" id="KW-1185">Reference proteome</keyword>
<organism evidence="2 3">
    <name type="scientific">Adiantum capillus-veneris</name>
    <name type="common">Maidenhair fern</name>
    <dbReference type="NCBI Taxonomy" id="13818"/>
    <lineage>
        <taxon>Eukaryota</taxon>
        <taxon>Viridiplantae</taxon>
        <taxon>Streptophyta</taxon>
        <taxon>Embryophyta</taxon>
        <taxon>Tracheophyta</taxon>
        <taxon>Polypodiopsida</taxon>
        <taxon>Polypodiidae</taxon>
        <taxon>Polypodiales</taxon>
        <taxon>Pteridineae</taxon>
        <taxon>Pteridaceae</taxon>
        <taxon>Vittarioideae</taxon>
        <taxon>Adiantum</taxon>
    </lineage>
</organism>
<evidence type="ECO:0000256" key="1">
    <source>
        <dbReference type="SAM" id="MobiDB-lite"/>
    </source>
</evidence>
<feature type="region of interest" description="Disordered" evidence="1">
    <location>
        <begin position="24"/>
        <end position="45"/>
    </location>
</feature>
<comment type="caution">
    <text evidence="2">The sequence shown here is derived from an EMBL/GenBank/DDBJ whole genome shotgun (WGS) entry which is preliminary data.</text>
</comment>
<name>A0A9D4U212_ADICA</name>
<evidence type="ECO:0000313" key="2">
    <source>
        <dbReference type="EMBL" id="KAI5059475.1"/>
    </source>
</evidence>
<dbReference type="Proteomes" id="UP000886520">
    <property type="component" value="Chromosome 25"/>
</dbReference>
<accession>A0A9D4U212</accession>
<dbReference type="AlphaFoldDB" id="A0A9D4U212"/>
<gene>
    <name evidence="2" type="ORF">GOP47_0025794</name>
</gene>
<dbReference type="EMBL" id="JABFUD020000025">
    <property type="protein sequence ID" value="KAI5059475.1"/>
    <property type="molecule type" value="Genomic_DNA"/>
</dbReference>
<sequence>MPSKNAENRVDNVRLVESRSALNANVDGELSMPRPPPAVGQEPPMLRTEIESVSMRTNELSMSGAE</sequence>
<evidence type="ECO:0000313" key="3">
    <source>
        <dbReference type="Proteomes" id="UP000886520"/>
    </source>
</evidence>